<feature type="non-terminal residue" evidence="1">
    <location>
        <position position="1"/>
    </location>
</feature>
<dbReference type="Proteomes" id="UP000054485">
    <property type="component" value="Unassembled WGS sequence"/>
</dbReference>
<evidence type="ECO:0000313" key="2">
    <source>
        <dbReference type="Proteomes" id="UP000054485"/>
    </source>
</evidence>
<dbReference type="InParanoid" id="A0A0C9ZQR9"/>
<sequence length="73" mass="8084">LTGCYLLNRSETSTLSPGITLYEMLNGCKPDLAHLHVFEAKCFAQIPTKLQTKDSLHSHPAIFMGYPEGVKGY</sequence>
<reference evidence="1 2" key="1">
    <citation type="submission" date="2014-04" db="EMBL/GenBank/DDBJ databases">
        <authorList>
            <consortium name="DOE Joint Genome Institute"/>
            <person name="Kuo A."/>
            <person name="Ruytinx J."/>
            <person name="Rineau F."/>
            <person name="Colpaert J."/>
            <person name="Kohler A."/>
            <person name="Nagy L.G."/>
            <person name="Floudas D."/>
            <person name="Copeland A."/>
            <person name="Barry K.W."/>
            <person name="Cichocki N."/>
            <person name="Veneault-Fourrey C."/>
            <person name="LaButti K."/>
            <person name="Lindquist E.A."/>
            <person name="Lipzen A."/>
            <person name="Lundell T."/>
            <person name="Morin E."/>
            <person name="Murat C."/>
            <person name="Sun H."/>
            <person name="Tunlid A."/>
            <person name="Henrissat B."/>
            <person name="Grigoriev I.V."/>
            <person name="Hibbett D.S."/>
            <person name="Martin F."/>
            <person name="Nordberg H.P."/>
            <person name="Cantor M.N."/>
            <person name="Hua S.X."/>
        </authorList>
    </citation>
    <scope>NUCLEOTIDE SEQUENCE [LARGE SCALE GENOMIC DNA]</scope>
    <source>
        <strain evidence="1 2">UH-Slu-Lm8-n1</strain>
    </source>
</reference>
<protein>
    <submittedName>
        <fullName evidence="1">Uncharacterized protein</fullName>
    </submittedName>
</protein>
<accession>A0A0C9ZQR9</accession>
<dbReference type="HOGENOM" id="CLU_085149_5_0_1"/>
<feature type="non-terminal residue" evidence="1">
    <location>
        <position position="73"/>
    </location>
</feature>
<keyword evidence="2" id="KW-1185">Reference proteome</keyword>
<dbReference type="AlphaFoldDB" id="A0A0C9ZQR9"/>
<reference evidence="2" key="2">
    <citation type="submission" date="2015-01" db="EMBL/GenBank/DDBJ databases">
        <title>Evolutionary Origins and Diversification of the Mycorrhizal Mutualists.</title>
        <authorList>
            <consortium name="DOE Joint Genome Institute"/>
            <consortium name="Mycorrhizal Genomics Consortium"/>
            <person name="Kohler A."/>
            <person name="Kuo A."/>
            <person name="Nagy L.G."/>
            <person name="Floudas D."/>
            <person name="Copeland A."/>
            <person name="Barry K.W."/>
            <person name="Cichocki N."/>
            <person name="Veneault-Fourrey C."/>
            <person name="LaButti K."/>
            <person name="Lindquist E.A."/>
            <person name="Lipzen A."/>
            <person name="Lundell T."/>
            <person name="Morin E."/>
            <person name="Murat C."/>
            <person name="Riley R."/>
            <person name="Ohm R."/>
            <person name="Sun H."/>
            <person name="Tunlid A."/>
            <person name="Henrissat B."/>
            <person name="Grigoriev I.V."/>
            <person name="Hibbett D.S."/>
            <person name="Martin F."/>
        </authorList>
    </citation>
    <scope>NUCLEOTIDE SEQUENCE [LARGE SCALE GENOMIC DNA]</scope>
    <source>
        <strain evidence="2">UH-Slu-Lm8-n1</strain>
    </source>
</reference>
<dbReference type="OrthoDB" id="2671929at2759"/>
<proteinExistence type="predicted"/>
<dbReference type="EMBL" id="KN835318">
    <property type="protein sequence ID" value="KIK40030.1"/>
    <property type="molecule type" value="Genomic_DNA"/>
</dbReference>
<evidence type="ECO:0000313" key="1">
    <source>
        <dbReference type="EMBL" id="KIK40030.1"/>
    </source>
</evidence>
<organism evidence="1 2">
    <name type="scientific">Suillus luteus UH-Slu-Lm8-n1</name>
    <dbReference type="NCBI Taxonomy" id="930992"/>
    <lineage>
        <taxon>Eukaryota</taxon>
        <taxon>Fungi</taxon>
        <taxon>Dikarya</taxon>
        <taxon>Basidiomycota</taxon>
        <taxon>Agaricomycotina</taxon>
        <taxon>Agaricomycetes</taxon>
        <taxon>Agaricomycetidae</taxon>
        <taxon>Boletales</taxon>
        <taxon>Suillineae</taxon>
        <taxon>Suillaceae</taxon>
        <taxon>Suillus</taxon>
    </lineage>
</organism>
<gene>
    <name evidence="1" type="ORF">CY34DRAFT_62430</name>
</gene>
<name>A0A0C9ZQR9_9AGAM</name>
<dbReference type="STRING" id="930992.A0A0C9ZQR9"/>